<dbReference type="PANTHER" id="PTHR44051:SF19">
    <property type="entry name" value="DISULFIDE-BOND OXIDOREDUCTASE YFCG"/>
    <property type="match status" value="1"/>
</dbReference>
<dbReference type="CDD" id="cd03048">
    <property type="entry name" value="GST_N_Ure2p_like"/>
    <property type="match status" value="1"/>
</dbReference>
<dbReference type="CDD" id="cd10291">
    <property type="entry name" value="GST_C_YfcG_like"/>
    <property type="match status" value="1"/>
</dbReference>
<dbReference type="Pfam" id="PF00043">
    <property type="entry name" value="GST_C"/>
    <property type="match status" value="1"/>
</dbReference>
<dbReference type="HOGENOM" id="CLU_011226_14_4_5"/>
<organism evidence="3 4">
    <name type="scientific">Puniceispirillum marinum (strain IMCC1322)</name>
    <dbReference type="NCBI Taxonomy" id="488538"/>
    <lineage>
        <taxon>Bacteria</taxon>
        <taxon>Pseudomonadati</taxon>
        <taxon>Pseudomonadota</taxon>
        <taxon>Alphaproteobacteria</taxon>
        <taxon>Candidatus Puniceispirillales</taxon>
        <taxon>Candidatus Puniceispirillaceae</taxon>
        <taxon>Candidatus Puniceispirillum</taxon>
    </lineage>
</organism>
<dbReference type="PROSITE" id="PS50404">
    <property type="entry name" value="GST_NTER"/>
    <property type="match status" value="1"/>
</dbReference>
<dbReference type="Gene3D" id="1.20.1050.10">
    <property type="match status" value="1"/>
</dbReference>
<keyword evidence="3" id="KW-0808">Transferase</keyword>
<accession>D5BRK3</accession>
<evidence type="ECO:0000313" key="3">
    <source>
        <dbReference type="EMBL" id="ADE38900.1"/>
    </source>
</evidence>
<dbReference type="InterPro" id="IPR040079">
    <property type="entry name" value="Glutathione_S-Trfase"/>
</dbReference>
<dbReference type="AlphaFoldDB" id="D5BRK3"/>
<evidence type="ECO:0000313" key="4">
    <source>
        <dbReference type="Proteomes" id="UP000007460"/>
    </source>
</evidence>
<dbReference type="PROSITE" id="PS50405">
    <property type="entry name" value="GST_CTER"/>
    <property type="match status" value="1"/>
</dbReference>
<dbReference type="eggNOG" id="COG0625">
    <property type="taxonomic scope" value="Bacteria"/>
</dbReference>
<protein>
    <submittedName>
        <fullName evidence="3">Glutathione S-transferase-like protein</fullName>
        <ecNumber evidence="3">2.5.1.18</ecNumber>
    </submittedName>
</protein>
<name>D5BRK3_PUNMI</name>
<reference evidence="3 4" key="1">
    <citation type="journal article" date="2010" name="J. Bacteriol.">
        <title>Complete genome sequence of "Candidatus Puniceispirillum marinum" IMCC1322, a representative of the SAR116 clade in the Alphaproteobacteria.</title>
        <authorList>
            <person name="Oh H.M."/>
            <person name="Kwon K.K."/>
            <person name="Kang I."/>
            <person name="Kang S.G."/>
            <person name="Lee J.H."/>
            <person name="Kim S.J."/>
            <person name="Cho J.C."/>
        </authorList>
    </citation>
    <scope>NUCLEOTIDE SEQUENCE [LARGE SCALE GENOMIC DNA]</scope>
    <source>
        <strain evidence="3 4">IMCC1322</strain>
    </source>
</reference>
<proteinExistence type="predicted"/>
<dbReference type="STRING" id="488538.SAR116_0657"/>
<dbReference type="GO" id="GO:0004364">
    <property type="term" value="F:glutathione transferase activity"/>
    <property type="evidence" value="ECO:0007669"/>
    <property type="project" value="UniProtKB-EC"/>
</dbReference>
<dbReference type="SUPFAM" id="SSF47616">
    <property type="entry name" value="GST C-terminal domain-like"/>
    <property type="match status" value="1"/>
</dbReference>
<keyword evidence="4" id="KW-1185">Reference proteome</keyword>
<dbReference type="SFLD" id="SFLDS00019">
    <property type="entry name" value="Glutathione_Transferase_(cytos"/>
    <property type="match status" value="1"/>
</dbReference>
<dbReference type="Proteomes" id="UP000007460">
    <property type="component" value="Chromosome"/>
</dbReference>
<evidence type="ECO:0000259" key="2">
    <source>
        <dbReference type="PROSITE" id="PS50405"/>
    </source>
</evidence>
<dbReference type="SUPFAM" id="SSF52833">
    <property type="entry name" value="Thioredoxin-like"/>
    <property type="match status" value="1"/>
</dbReference>
<dbReference type="PANTHER" id="PTHR44051">
    <property type="entry name" value="GLUTATHIONE S-TRANSFERASE-RELATED"/>
    <property type="match status" value="1"/>
</dbReference>
<dbReference type="InterPro" id="IPR036249">
    <property type="entry name" value="Thioredoxin-like_sf"/>
</dbReference>
<dbReference type="Pfam" id="PF13409">
    <property type="entry name" value="GST_N_2"/>
    <property type="match status" value="1"/>
</dbReference>
<dbReference type="EMBL" id="CP001751">
    <property type="protein sequence ID" value="ADE38900.1"/>
    <property type="molecule type" value="Genomic_DNA"/>
</dbReference>
<dbReference type="EC" id="2.5.1.18" evidence="3"/>
<dbReference type="RefSeq" id="WP_013045529.1">
    <property type="nucleotide sequence ID" value="NC_014010.1"/>
</dbReference>
<dbReference type="KEGG" id="apb:SAR116_0657"/>
<dbReference type="InterPro" id="IPR004045">
    <property type="entry name" value="Glutathione_S-Trfase_N"/>
</dbReference>
<feature type="domain" description="GST N-terminal" evidence="1">
    <location>
        <begin position="1"/>
        <end position="85"/>
    </location>
</feature>
<evidence type="ECO:0000259" key="1">
    <source>
        <dbReference type="PROSITE" id="PS50404"/>
    </source>
</evidence>
<gene>
    <name evidence="3" type="ordered locus">SAR116_0657</name>
</gene>
<dbReference type="InterPro" id="IPR010987">
    <property type="entry name" value="Glutathione-S-Trfase_C-like"/>
</dbReference>
<dbReference type="OrthoDB" id="9803562at2"/>
<dbReference type="SFLD" id="SFLDG00358">
    <property type="entry name" value="Main_(cytGST)"/>
    <property type="match status" value="1"/>
</dbReference>
<dbReference type="SFLD" id="SFLDG01151">
    <property type="entry name" value="Main.2:_Nu-like"/>
    <property type="match status" value="1"/>
</dbReference>
<sequence>MIDLYFWPTPNGQKISIALEELGLAYNVHMININENEQFAPDFLAIAPNNRIPAIVDHDGTDGPVSLFESGAILHYLAAKTGALMPEDAHGQKTVMEWLMWQMGGFGPMLGQAHHFNFYAKEKLPYAIKRYSAEANRLYGVLDNQLAGKDFVAGDELSIADIAIFPWTRTHARQNVEIENYPNVAAWRIRMIERPAVLRGMKTGAGWRAEIKEMDDPEWRAAFGVQA</sequence>
<dbReference type="InterPro" id="IPR004046">
    <property type="entry name" value="GST_C"/>
</dbReference>
<dbReference type="Gene3D" id="3.40.30.10">
    <property type="entry name" value="Glutaredoxin"/>
    <property type="match status" value="1"/>
</dbReference>
<feature type="domain" description="GST C-terminal" evidence="2">
    <location>
        <begin position="88"/>
        <end position="218"/>
    </location>
</feature>
<dbReference type="InterPro" id="IPR036282">
    <property type="entry name" value="Glutathione-S-Trfase_C_sf"/>
</dbReference>